<sequence length="128" mass="14057">MAAPDEIKYTEEHEWVQRTGEDTVRIGITDYAQQQLGDVVFVQLPELGEQVSAGDSMGEVESTKSVSDIYAPVTGEVTARNGELEDQPELVNSAPQDGGWMVEIKLAEPEQFADLLDAEAYQKLIDQG</sequence>
<accession>A0A1H6EJN5</accession>
<dbReference type="EMBL" id="FNVB01000014">
    <property type="protein sequence ID" value="SEG97331.1"/>
    <property type="molecule type" value="Genomic_DNA"/>
</dbReference>
<evidence type="ECO:0000256" key="3">
    <source>
        <dbReference type="HAMAP-Rule" id="MF_00272"/>
    </source>
</evidence>
<reference evidence="6" key="2">
    <citation type="submission" date="2016-10" db="EMBL/GenBank/DDBJ databases">
        <authorList>
            <person name="de Groot N.N."/>
        </authorList>
    </citation>
    <scope>NUCLEOTIDE SEQUENCE [LARGE SCALE GENOMIC DNA]</scope>
    <source>
        <strain evidence="6">ATCC 20501</strain>
    </source>
</reference>
<evidence type="ECO:0000313" key="6">
    <source>
        <dbReference type="EMBL" id="SEG97331.1"/>
    </source>
</evidence>
<keyword evidence="2 3" id="KW-0450">Lipoyl</keyword>
<dbReference type="CDD" id="cd06848">
    <property type="entry name" value="GCS_H"/>
    <property type="match status" value="1"/>
</dbReference>
<accession>A0A1I1M5Y6</accession>
<dbReference type="RefSeq" id="WP_093348036.1">
    <property type="nucleotide sequence ID" value="NZ_FNVB01000014.1"/>
</dbReference>
<evidence type="ECO:0000256" key="1">
    <source>
        <dbReference type="ARBA" id="ARBA00009249"/>
    </source>
</evidence>
<name>A0A1H6EJN5_9PSEU</name>
<evidence type="ECO:0000259" key="5">
    <source>
        <dbReference type="PROSITE" id="PS50968"/>
    </source>
</evidence>
<dbReference type="GO" id="GO:0019464">
    <property type="term" value="P:glycine decarboxylation via glycine cleavage system"/>
    <property type="evidence" value="ECO:0007669"/>
    <property type="project" value="UniProtKB-UniRule"/>
</dbReference>
<dbReference type="Gene3D" id="2.40.50.100">
    <property type="match status" value="1"/>
</dbReference>
<dbReference type="NCBIfam" id="TIGR00527">
    <property type="entry name" value="gcvH"/>
    <property type="match status" value="1"/>
</dbReference>
<dbReference type="InterPro" id="IPR002930">
    <property type="entry name" value="GCV_H"/>
</dbReference>
<dbReference type="InterPro" id="IPR033753">
    <property type="entry name" value="GCV_H/Fam206"/>
</dbReference>
<feature type="modified residue" description="N6-lipoyllysine" evidence="3 4">
    <location>
        <position position="64"/>
    </location>
</feature>
<dbReference type="Proteomes" id="UP000236729">
    <property type="component" value="Unassembled WGS sequence"/>
</dbReference>
<evidence type="ECO:0000256" key="4">
    <source>
        <dbReference type="PIRSR" id="PIRSR617453-50"/>
    </source>
</evidence>
<dbReference type="GO" id="GO:0009249">
    <property type="term" value="P:protein lipoylation"/>
    <property type="evidence" value="ECO:0007669"/>
    <property type="project" value="TreeGrafter"/>
</dbReference>
<dbReference type="SMR" id="A0A1H6EJN5"/>
<dbReference type="InterPro" id="IPR017453">
    <property type="entry name" value="GCV_H_sub"/>
</dbReference>
<organism evidence="6 9">
    <name type="scientific">Saccharopolyspora kobensis</name>
    <dbReference type="NCBI Taxonomy" id="146035"/>
    <lineage>
        <taxon>Bacteria</taxon>
        <taxon>Bacillati</taxon>
        <taxon>Actinomycetota</taxon>
        <taxon>Actinomycetes</taxon>
        <taxon>Pseudonocardiales</taxon>
        <taxon>Pseudonocardiaceae</taxon>
        <taxon>Saccharopolyspora</taxon>
    </lineage>
</organism>
<evidence type="ECO:0000313" key="7">
    <source>
        <dbReference type="EMBL" id="SFC80784.1"/>
    </source>
</evidence>
<dbReference type="GO" id="GO:0005960">
    <property type="term" value="C:glycine cleavage complex"/>
    <property type="evidence" value="ECO:0007669"/>
    <property type="project" value="InterPro"/>
</dbReference>
<dbReference type="HAMAP" id="MF_00272">
    <property type="entry name" value="GcvH"/>
    <property type="match status" value="1"/>
</dbReference>
<dbReference type="PROSITE" id="PS50968">
    <property type="entry name" value="BIOTINYL_LIPOYL"/>
    <property type="match status" value="1"/>
</dbReference>
<dbReference type="SUPFAM" id="SSF51230">
    <property type="entry name" value="Single hybrid motif"/>
    <property type="match status" value="1"/>
</dbReference>
<dbReference type="PANTHER" id="PTHR11715">
    <property type="entry name" value="GLYCINE CLEAVAGE SYSTEM H PROTEIN"/>
    <property type="match status" value="1"/>
</dbReference>
<dbReference type="NCBIfam" id="NF002270">
    <property type="entry name" value="PRK01202.1"/>
    <property type="match status" value="1"/>
</dbReference>
<dbReference type="EMBL" id="FOME01000001">
    <property type="protein sequence ID" value="SFC80784.1"/>
    <property type="molecule type" value="Genomic_DNA"/>
</dbReference>
<evidence type="ECO:0000313" key="8">
    <source>
        <dbReference type="Proteomes" id="UP000199690"/>
    </source>
</evidence>
<evidence type="ECO:0000313" key="9">
    <source>
        <dbReference type="Proteomes" id="UP000236729"/>
    </source>
</evidence>
<proteinExistence type="inferred from homology"/>
<comment type="similarity">
    <text evidence="1 3">Belongs to the GcvH family.</text>
</comment>
<dbReference type="PANTHER" id="PTHR11715:SF3">
    <property type="entry name" value="GLYCINE CLEAVAGE SYSTEM H PROTEIN-RELATED"/>
    <property type="match status" value="1"/>
</dbReference>
<keyword evidence="8" id="KW-1185">Reference proteome</keyword>
<comment type="function">
    <text evidence="3">The glycine cleavage system catalyzes the degradation of glycine. The H protein shuttles the methylamine group of glycine from the P protein to the T protein.</text>
</comment>
<dbReference type="Proteomes" id="UP000199690">
    <property type="component" value="Unassembled WGS sequence"/>
</dbReference>
<protein>
    <recommendedName>
        <fullName evidence="3">Glycine cleavage system H protein</fullName>
    </recommendedName>
</protein>
<reference evidence="8 9" key="1">
    <citation type="submission" date="2016-10" db="EMBL/GenBank/DDBJ databases">
        <authorList>
            <person name="Varghese N."/>
            <person name="Submissions S."/>
        </authorList>
    </citation>
    <scope>NUCLEOTIDE SEQUENCE [LARGE SCALE GENOMIC DNA]</scope>
    <source>
        <strain evidence="9">ATCC 20501</strain>
        <strain evidence="7 8">CGMCC 4.3529</strain>
    </source>
</reference>
<dbReference type="InterPro" id="IPR003016">
    <property type="entry name" value="2-oxoA_DH_lipoyl-BS"/>
</dbReference>
<feature type="domain" description="Lipoyl-binding" evidence="5">
    <location>
        <begin position="23"/>
        <end position="105"/>
    </location>
</feature>
<dbReference type="PROSITE" id="PS00189">
    <property type="entry name" value="LIPOYL"/>
    <property type="match status" value="1"/>
</dbReference>
<dbReference type="GO" id="GO:0005829">
    <property type="term" value="C:cytosol"/>
    <property type="evidence" value="ECO:0007669"/>
    <property type="project" value="TreeGrafter"/>
</dbReference>
<comment type="cofactor">
    <cofactor evidence="3">
        <name>(R)-lipoate</name>
        <dbReference type="ChEBI" id="CHEBI:83088"/>
    </cofactor>
    <text evidence="3">Binds 1 lipoyl cofactor covalently.</text>
</comment>
<dbReference type="InterPro" id="IPR000089">
    <property type="entry name" value="Biotin_lipoyl"/>
</dbReference>
<evidence type="ECO:0000256" key="2">
    <source>
        <dbReference type="ARBA" id="ARBA00022823"/>
    </source>
</evidence>
<dbReference type="AlphaFoldDB" id="A0A1H6EJN5"/>
<dbReference type="InterPro" id="IPR011053">
    <property type="entry name" value="Single_hybrid_motif"/>
</dbReference>
<dbReference type="Pfam" id="PF01597">
    <property type="entry name" value="GCV_H"/>
    <property type="match status" value="1"/>
</dbReference>
<comment type="subunit">
    <text evidence="3">The glycine cleavage system is composed of four proteins: P, T, L and H.</text>
</comment>
<gene>
    <name evidence="3" type="primary">gcvH</name>
    <name evidence="6" type="ORF">SAMN02982929_06705</name>
    <name evidence="7" type="ORF">SAMN05216506_1011748</name>
</gene>